<dbReference type="PANTHER" id="PTHR43179">
    <property type="entry name" value="RHAMNOSYLTRANSFERASE WBBL"/>
    <property type="match status" value="1"/>
</dbReference>
<dbReference type="OrthoDB" id="9771846at2"/>
<dbReference type="AlphaFoldDB" id="A0A4R5LP78"/>
<dbReference type="GO" id="GO:0016740">
    <property type="term" value="F:transferase activity"/>
    <property type="evidence" value="ECO:0007669"/>
    <property type="project" value="UniProtKB-KW"/>
</dbReference>
<keyword evidence="3" id="KW-1185">Reference proteome</keyword>
<protein>
    <submittedName>
        <fullName evidence="2">Glycosyltransferase family 2 protein</fullName>
    </submittedName>
</protein>
<comment type="caution">
    <text evidence="2">The sequence shown here is derived from an EMBL/GenBank/DDBJ whole genome shotgun (WGS) entry which is preliminary data.</text>
</comment>
<dbReference type="CDD" id="cd04186">
    <property type="entry name" value="GT_2_like_c"/>
    <property type="match status" value="1"/>
</dbReference>
<dbReference type="Proteomes" id="UP000295554">
    <property type="component" value="Unassembled WGS sequence"/>
</dbReference>
<evidence type="ECO:0000313" key="2">
    <source>
        <dbReference type="EMBL" id="TDG12182.1"/>
    </source>
</evidence>
<dbReference type="InterPro" id="IPR029044">
    <property type="entry name" value="Nucleotide-diphossugar_trans"/>
</dbReference>
<name>A0A4R5LP78_9GAMM</name>
<dbReference type="Pfam" id="PF00535">
    <property type="entry name" value="Glycos_transf_2"/>
    <property type="match status" value="1"/>
</dbReference>
<organism evidence="2 3">
    <name type="scientific">Seongchinamella unica</name>
    <dbReference type="NCBI Taxonomy" id="2547392"/>
    <lineage>
        <taxon>Bacteria</taxon>
        <taxon>Pseudomonadati</taxon>
        <taxon>Pseudomonadota</taxon>
        <taxon>Gammaproteobacteria</taxon>
        <taxon>Cellvibrionales</taxon>
        <taxon>Halieaceae</taxon>
        <taxon>Seongchinamella</taxon>
    </lineage>
</organism>
<dbReference type="EMBL" id="SMSE01000004">
    <property type="protein sequence ID" value="TDG12182.1"/>
    <property type="molecule type" value="Genomic_DNA"/>
</dbReference>
<dbReference type="InterPro" id="IPR001173">
    <property type="entry name" value="Glyco_trans_2-like"/>
</dbReference>
<dbReference type="SUPFAM" id="SSF53448">
    <property type="entry name" value="Nucleotide-diphospho-sugar transferases"/>
    <property type="match status" value="1"/>
</dbReference>
<reference evidence="2 3" key="1">
    <citation type="submission" date="2019-03" db="EMBL/GenBank/DDBJ databases">
        <title>Seongchinamella monodicae gen. nov., sp. nov., a novel member of the Gammaproteobacteria isolated from a tidal mudflat of beach.</title>
        <authorList>
            <person name="Yang H.G."/>
            <person name="Kang J.W."/>
            <person name="Lee S.D."/>
        </authorList>
    </citation>
    <scope>NUCLEOTIDE SEQUENCE [LARGE SCALE GENOMIC DNA]</scope>
    <source>
        <strain evidence="2 3">GH4-78</strain>
    </source>
</reference>
<evidence type="ECO:0000259" key="1">
    <source>
        <dbReference type="Pfam" id="PF00535"/>
    </source>
</evidence>
<accession>A0A4R5LP78</accession>
<dbReference type="Gene3D" id="3.90.550.10">
    <property type="entry name" value="Spore Coat Polysaccharide Biosynthesis Protein SpsA, Chain A"/>
    <property type="match status" value="1"/>
</dbReference>
<proteinExistence type="predicted"/>
<keyword evidence="2" id="KW-0808">Transferase</keyword>
<sequence length="279" mass="30695">MMQPESTPLPRLTVTIVVFNSPLPLLVRTLRSLVAACAPLRGRSVSEVSIQLVDNGSATRYKRELEQSLAGEKWPGVTLDSLDENRGFGAGQNRALVAGVGDIHLVLNPDVELAADALQRGLDIMSEDSSLVLLSPAARGDGGEPEFLCKRYPSVAVLALRAFLPGLGRRLFPSLMSRYDMSDVCGNGQPVEVPLASGCFMLLRGSAFAEVGGFDESFFLYFEDFDLSLRLGQLGSLRYEPSVRIVHHGGYAASKGWRHLKLFVRSGWQFFNRHGWRWI</sequence>
<gene>
    <name evidence="2" type="ORF">E2F43_17715</name>
</gene>
<feature type="domain" description="Glycosyltransferase 2-like" evidence="1">
    <location>
        <begin position="13"/>
        <end position="172"/>
    </location>
</feature>
<evidence type="ECO:0000313" key="3">
    <source>
        <dbReference type="Proteomes" id="UP000295554"/>
    </source>
</evidence>
<dbReference type="PANTHER" id="PTHR43179:SF10">
    <property type="entry name" value="GLYCOSYL TRANSFERASE"/>
    <property type="match status" value="1"/>
</dbReference>